<dbReference type="InterPro" id="IPR014612">
    <property type="entry name" value="Pop7/Rpp20"/>
</dbReference>
<dbReference type="EMBL" id="DS989730">
    <property type="protein sequence ID" value="EEA06805.1"/>
    <property type="molecule type" value="Genomic_DNA"/>
</dbReference>
<proteinExistence type="predicted"/>
<reference evidence="5" key="1">
    <citation type="submission" date="2008-06" db="EMBL/GenBank/DDBJ databases">
        <authorList>
            <person name="Lorenzi H."/>
            <person name="Inman J."/>
            <person name="Miller J."/>
            <person name="Schobel S."/>
            <person name="Amedeo P."/>
            <person name="Caler E.V."/>
            <person name="da Silva J."/>
        </authorList>
    </citation>
    <scope>NUCLEOTIDE SEQUENCE [LARGE SCALE GENOMIC DNA]</scope>
    <source>
        <strain evidence="5">RN66</strain>
    </source>
</reference>
<gene>
    <name evidence="5" type="ORF">CMU_014810</name>
</gene>
<evidence type="ECO:0000256" key="3">
    <source>
        <dbReference type="ARBA" id="ARBA00022884"/>
    </source>
</evidence>
<dbReference type="Pfam" id="PF12328">
    <property type="entry name" value="Rpp20"/>
    <property type="match status" value="1"/>
</dbReference>
<keyword evidence="6" id="KW-1185">Reference proteome</keyword>
<accession>B6AF38</accession>
<keyword evidence="3" id="KW-0694">RNA-binding</keyword>
<dbReference type="InterPro" id="IPR036882">
    <property type="entry name" value="Alba-like_dom_sf"/>
</dbReference>
<protein>
    <submittedName>
        <fullName evidence="5">Uncharacterized protein</fullName>
    </submittedName>
</protein>
<sequence>MEDERLDKRIVRRKCGLRNLNRFDIFVTRKKPLIVYYRRALDLLLLSENANTIYKNRIGYRRNKNKLDISNEIPKVVIHGMGACINTAIWLVQDLKTNFGDNIKETIETKTIEVIDDYITEDFEWDMTSKKRGVSAISITIERCLN</sequence>
<comment type="subcellular location">
    <subcellularLocation>
        <location evidence="1">Nucleus</location>
    </subcellularLocation>
</comment>
<dbReference type="GeneID" id="6996203"/>
<organism evidence="5 6">
    <name type="scientific">Cryptosporidium muris (strain RN66)</name>
    <dbReference type="NCBI Taxonomy" id="441375"/>
    <lineage>
        <taxon>Eukaryota</taxon>
        <taxon>Sar</taxon>
        <taxon>Alveolata</taxon>
        <taxon>Apicomplexa</taxon>
        <taxon>Conoidasida</taxon>
        <taxon>Coccidia</taxon>
        <taxon>Eucoccidiorida</taxon>
        <taxon>Eimeriorina</taxon>
        <taxon>Cryptosporidiidae</taxon>
        <taxon>Cryptosporidium</taxon>
    </lineage>
</organism>
<keyword evidence="2" id="KW-0819">tRNA processing</keyword>
<evidence type="ECO:0000256" key="4">
    <source>
        <dbReference type="ARBA" id="ARBA00023242"/>
    </source>
</evidence>
<dbReference type="SUPFAM" id="SSF82704">
    <property type="entry name" value="AlbA-like"/>
    <property type="match status" value="1"/>
</dbReference>
<dbReference type="GO" id="GO:0000172">
    <property type="term" value="C:ribonuclease MRP complex"/>
    <property type="evidence" value="ECO:0007669"/>
    <property type="project" value="InterPro"/>
</dbReference>
<evidence type="ECO:0000256" key="1">
    <source>
        <dbReference type="ARBA" id="ARBA00004123"/>
    </source>
</evidence>
<dbReference type="OMA" id="CINTAIW"/>
<evidence type="ECO:0000256" key="2">
    <source>
        <dbReference type="ARBA" id="ARBA00022694"/>
    </source>
</evidence>
<keyword evidence="4" id="KW-0539">Nucleus</keyword>
<dbReference type="GO" id="GO:0005655">
    <property type="term" value="C:nucleolar ribonuclease P complex"/>
    <property type="evidence" value="ECO:0007669"/>
    <property type="project" value="InterPro"/>
</dbReference>
<evidence type="ECO:0000313" key="6">
    <source>
        <dbReference type="Proteomes" id="UP000001460"/>
    </source>
</evidence>
<dbReference type="GO" id="GO:0003723">
    <property type="term" value="F:RNA binding"/>
    <property type="evidence" value="ECO:0007669"/>
    <property type="project" value="UniProtKB-KW"/>
</dbReference>
<dbReference type="GO" id="GO:0001682">
    <property type="term" value="P:tRNA 5'-leader removal"/>
    <property type="evidence" value="ECO:0007669"/>
    <property type="project" value="InterPro"/>
</dbReference>
<dbReference type="eggNOG" id="ENOG502QY3C">
    <property type="taxonomic scope" value="Eukaryota"/>
</dbReference>
<dbReference type="OrthoDB" id="416729at2759"/>
<dbReference type="AlphaFoldDB" id="B6AF38"/>
<evidence type="ECO:0000313" key="5">
    <source>
        <dbReference type="EMBL" id="EEA06805.1"/>
    </source>
</evidence>
<name>B6AF38_CRYMR</name>
<dbReference type="VEuPathDB" id="CryptoDB:CMU_014810"/>
<dbReference type="RefSeq" id="XP_002141154.1">
    <property type="nucleotide sequence ID" value="XM_002141118.1"/>
</dbReference>
<dbReference type="Proteomes" id="UP000001460">
    <property type="component" value="Unassembled WGS sequence"/>
</dbReference>
<dbReference type="Gene3D" id="3.30.110.20">
    <property type="entry name" value="Alba-like domain"/>
    <property type="match status" value="1"/>
</dbReference>